<feature type="transmembrane region" description="Helical" evidence="8">
    <location>
        <begin position="348"/>
        <end position="364"/>
    </location>
</feature>
<feature type="transmembrane region" description="Helical" evidence="8">
    <location>
        <begin position="291"/>
        <end position="312"/>
    </location>
</feature>
<feature type="transmembrane region" description="Helical" evidence="8">
    <location>
        <begin position="407"/>
        <end position="428"/>
    </location>
</feature>
<keyword evidence="11" id="KW-1185">Reference proteome</keyword>
<keyword evidence="2" id="KW-1003">Cell membrane</keyword>
<evidence type="ECO:0000256" key="6">
    <source>
        <dbReference type="ARBA" id="ARBA00022989"/>
    </source>
</evidence>
<feature type="transmembrane region" description="Helical" evidence="8">
    <location>
        <begin position="435"/>
        <end position="454"/>
    </location>
</feature>
<sequence>MDDVNDKLASDGEAPIAPPVSGKTQWFARSHLANLIALFLVALALLAPGISSLPLTDRDEALYVQASHQMLETGNWVDIRFQNEPRYKKPVGIYWIQAATAELSGYAANAPLWVYRFPSLVGAVLMVLFTYGIAATLGTARAGLFAGLLAASTMLVGFEARIAKTDAMLCATVLAAELALVRAYVDPARARSFPRNALFWTAMGIGILIKGPITPLVAGLTLLAVSAKERSTTLWRSLSPLRGIVWMLVLVLPWLVAIGWISGGAFFSQAIGHDMLGKVATGQESHGAPPGVHLLVALGTFWPLSVLAPLAVVQAWKARREPAIFFLIAWALPGWIVFELVATKLPNYVLPFMPAFAVLIALLLDNGALSSARRGWRLSVAFIAVGVFLVGFGINIAFLIYQGYASWQGLVGAVVVACLGFAATKLLVSGRLRSGLAATIATSAGLMLLGYVILLPSARQIWLSDDLADAVATVRRCEAPAISIAGYGEPSAVFHLGTATLRVDASGAADVFRANDCAVAIVAADARDEFVAALGEGEKAPEPVATVSGRNLNGMKLRTMLLFSKP</sequence>
<dbReference type="InterPro" id="IPR050297">
    <property type="entry name" value="LipidA_mod_glycosyltrf_83"/>
</dbReference>
<dbReference type="GO" id="GO:0016763">
    <property type="term" value="F:pentosyltransferase activity"/>
    <property type="evidence" value="ECO:0007669"/>
    <property type="project" value="TreeGrafter"/>
</dbReference>
<comment type="subcellular location">
    <subcellularLocation>
        <location evidence="1">Cell membrane</location>
        <topology evidence="1">Multi-pass membrane protein</topology>
    </subcellularLocation>
</comment>
<feature type="transmembrane region" description="Helical" evidence="8">
    <location>
        <begin position="32"/>
        <end position="50"/>
    </location>
</feature>
<feature type="transmembrane region" description="Helical" evidence="8">
    <location>
        <begin position="376"/>
        <end position="401"/>
    </location>
</feature>
<dbReference type="AlphaFoldDB" id="A0A1I4QKQ8"/>
<feature type="domain" description="Glycosyltransferase RgtA/B/C/D-like" evidence="9">
    <location>
        <begin position="88"/>
        <end position="256"/>
    </location>
</feature>
<evidence type="ECO:0000256" key="3">
    <source>
        <dbReference type="ARBA" id="ARBA00022676"/>
    </source>
</evidence>
<keyword evidence="3" id="KW-0328">Glycosyltransferase</keyword>
<organism evidence="10 11">
    <name type="scientific">Pleomorphomonas diazotrophica</name>
    <dbReference type="NCBI Taxonomy" id="1166257"/>
    <lineage>
        <taxon>Bacteria</taxon>
        <taxon>Pseudomonadati</taxon>
        <taxon>Pseudomonadota</taxon>
        <taxon>Alphaproteobacteria</taxon>
        <taxon>Hyphomicrobiales</taxon>
        <taxon>Pleomorphomonadaceae</taxon>
        <taxon>Pleomorphomonas</taxon>
    </lineage>
</organism>
<evidence type="ECO:0000313" key="11">
    <source>
        <dbReference type="Proteomes" id="UP000233491"/>
    </source>
</evidence>
<dbReference type="GO" id="GO:0010041">
    <property type="term" value="P:response to iron(III) ion"/>
    <property type="evidence" value="ECO:0007669"/>
    <property type="project" value="TreeGrafter"/>
</dbReference>
<keyword evidence="4 10" id="KW-0808">Transferase</keyword>
<dbReference type="RefSeq" id="WP_101287757.1">
    <property type="nucleotide sequence ID" value="NZ_FOUQ01000001.1"/>
</dbReference>
<evidence type="ECO:0000256" key="5">
    <source>
        <dbReference type="ARBA" id="ARBA00022692"/>
    </source>
</evidence>
<dbReference type="OrthoDB" id="9810951at2"/>
<comment type="caution">
    <text evidence="10">The sequence shown here is derived from an EMBL/GenBank/DDBJ whole genome shotgun (WGS) entry which is preliminary data.</text>
</comment>
<reference evidence="10 11" key="1">
    <citation type="submission" date="2017-12" db="EMBL/GenBank/DDBJ databases">
        <title>Anaerobic carbon monoxide metabolism by Pleomorphomonas carboxyditropha sp. nov., a new mesophilic hydrogenogenic carboxidotroph.</title>
        <authorList>
            <person name="Esquivel-Elizondo S."/>
            <person name="Krajmalnik-Brown R."/>
        </authorList>
    </citation>
    <scope>NUCLEOTIDE SEQUENCE [LARGE SCALE GENOMIC DNA]</scope>
    <source>
        <strain evidence="10 11">R5-392</strain>
    </source>
</reference>
<feature type="transmembrane region" description="Helical" evidence="8">
    <location>
        <begin position="244"/>
        <end position="271"/>
    </location>
</feature>
<evidence type="ECO:0000313" key="10">
    <source>
        <dbReference type="EMBL" id="PKR90592.1"/>
    </source>
</evidence>
<dbReference type="Proteomes" id="UP000233491">
    <property type="component" value="Unassembled WGS sequence"/>
</dbReference>
<dbReference type="InterPro" id="IPR038731">
    <property type="entry name" value="RgtA/B/C-like"/>
</dbReference>
<feature type="transmembrane region" description="Helical" evidence="8">
    <location>
        <begin position="140"/>
        <end position="160"/>
    </location>
</feature>
<proteinExistence type="predicted"/>
<evidence type="ECO:0000256" key="4">
    <source>
        <dbReference type="ARBA" id="ARBA00022679"/>
    </source>
</evidence>
<feature type="transmembrane region" description="Helical" evidence="8">
    <location>
        <begin position="113"/>
        <end position="134"/>
    </location>
</feature>
<dbReference type="GO" id="GO:0005886">
    <property type="term" value="C:plasma membrane"/>
    <property type="evidence" value="ECO:0007669"/>
    <property type="project" value="UniProtKB-SubCell"/>
</dbReference>
<accession>A0A1I4QKQ8</accession>
<keyword evidence="6 8" id="KW-1133">Transmembrane helix</keyword>
<dbReference type="EMBL" id="PJNW01000002">
    <property type="protein sequence ID" value="PKR90592.1"/>
    <property type="molecule type" value="Genomic_DNA"/>
</dbReference>
<protein>
    <submittedName>
        <fullName evidence="10">Glycosyl transferase family 39</fullName>
    </submittedName>
</protein>
<dbReference type="Pfam" id="PF13231">
    <property type="entry name" value="PMT_2"/>
    <property type="match status" value="1"/>
</dbReference>
<dbReference type="GO" id="GO:0009103">
    <property type="term" value="P:lipopolysaccharide biosynthetic process"/>
    <property type="evidence" value="ECO:0007669"/>
    <property type="project" value="TreeGrafter"/>
</dbReference>
<evidence type="ECO:0000259" key="9">
    <source>
        <dbReference type="Pfam" id="PF13231"/>
    </source>
</evidence>
<evidence type="ECO:0000256" key="1">
    <source>
        <dbReference type="ARBA" id="ARBA00004651"/>
    </source>
</evidence>
<evidence type="ECO:0000256" key="8">
    <source>
        <dbReference type="SAM" id="Phobius"/>
    </source>
</evidence>
<evidence type="ECO:0000256" key="7">
    <source>
        <dbReference type="ARBA" id="ARBA00023136"/>
    </source>
</evidence>
<feature type="transmembrane region" description="Helical" evidence="8">
    <location>
        <begin position="324"/>
        <end position="342"/>
    </location>
</feature>
<dbReference type="PANTHER" id="PTHR33908">
    <property type="entry name" value="MANNOSYLTRANSFERASE YKCB-RELATED"/>
    <property type="match status" value="1"/>
</dbReference>
<dbReference type="PANTHER" id="PTHR33908:SF3">
    <property type="entry name" value="UNDECAPRENYL PHOSPHATE-ALPHA-4-AMINO-4-DEOXY-L-ARABINOSE ARABINOSYL TRANSFERASE"/>
    <property type="match status" value="1"/>
</dbReference>
<keyword evidence="5 8" id="KW-0812">Transmembrane</keyword>
<feature type="transmembrane region" description="Helical" evidence="8">
    <location>
        <begin position="197"/>
        <end position="223"/>
    </location>
</feature>
<keyword evidence="7 8" id="KW-0472">Membrane</keyword>
<gene>
    <name evidence="10" type="ORF">CXZ10_04310</name>
</gene>
<evidence type="ECO:0000256" key="2">
    <source>
        <dbReference type="ARBA" id="ARBA00022475"/>
    </source>
</evidence>
<name>A0A1I4QKQ8_9HYPH</name>